<accession>A0A517TA18</accession>
<dbReference type="InterPro" id="IPR028994">
    <property type="entry name" value="Integrin_alpha_N"/>
</dbReference>
<name>A0A517TA18_9PLAN</name>
<feature type="domain" description="Rhamnogalacturonan I lyase beta-sheet" evidence="1">
    <location>
        <begin position="85"/>
        <end position="169"/>
    </location>
</feature>
<dbReference type="Gene3D" id="2.60.40.10">
    <property type="entry name" value="Immunoglobulins"/>
    <property type="match status" value="1"/>
</dbReference>
<dbReference type="Pfam" id="PF21348">
    <property type="entry name" value="RGL11_C"/>
    <property type="match status" value="1"/>
</dbReference>
<dbReference type="InterPro" id="IPR013783">
    <property type="entry name" value="Ig-like_fold"/>
</dbReference>
<dbReference type="InterPro" id="IPR034641">
    <property type="entry name" value="RGL11"/>
</dbReference>
<keyword evidence="3" id="KW-0456">Lyase</keyword>
<dbReference type="GO" id="GO:0102210">
    <property type="term" value="F:rhamnogalacturonan endolyase activity"/>
    <property type="evidence" value="ECO:0007669"/>
    <property type="project" value="UniProtKB-EC"/>
</dbReference>
<reference evidence="3 4" key="1">
    <citation type="submission" date="2019-02" db="EMBL/GenBank/DDBJ databases">
        <title>Deep-cultivation of Planctomycetes and their phenomic and genomic characterization uncovers novel biology.</title>
        <authorList>
            <person name="Wiegand S."/>
            <person name="Jogler M."/>
            <person name="Boedeker C."/>
            <person name="Pinto D."/>
            <person name="Vollmers J."/>
            <person name="Rivas-Marin E."/>
            <person name="Kohn T."/>
            <person name="Peeters S.H."/>
            <person name="Heuer A."/>
            <person name="Rast P."/>
            <person name="Oberbeckmann S."/>
            <person name="Bunk B."/>
            <person name="Jeske O."/>
            <person name="Meyerdierks A."/>
            <person name="Storesund J.E."/>
            <person name="Kallscheuer N."/>
            <person name="Luecker S."/>
            <person name="Lage O.M."/>
            <person name="Pohl T."/>
            <person name="Merkel B.J."/>
            <person name="Hornburger P."/>
            <person name="Mueller R.-W."/>
            <person name="Bruemmer F."/>
            <person name="Labrenz M."/>
            <person name="Spormann A.M."/>
            <person name="Op den Camp H."/>
            <person name="Overmann J."/>
            <person name="Amann R."/>
            <person name="Jetten M.S.M."/>
            <person name="Mascher T."/>
            <person name="Medema M.H."/>
            <person name="Devos D.P."/>
            <person name="Kaster A.-K."/>
            <person name="Ovreas L."/>
            <person name="Rohde M."/>
            <person name="Galperin M.Y."/>
            <person name="Jogler C."/>
        </authorList>
    </citation>
    <scope>NUCLEOTIDE SEQUENCE [LARGE SCALE GENOMIC DNA]</scope>
    <source>
        <strain evidence="3 4">V22</strain>
    </source>
</reference>
<feature type="domain" description="Rhamnogalacturonan lyase family 11 C-terminal" evidence="2">
    <location>
        <begin position="204"/>
        <end position="665"/>
    </location>
</feature>
<dbReference type="Pfam" id="PF18370">
    <property type="entry name" value="RGI_lyase"/>
    <property type="match status" value="1"/>
</dbReference>
<dbReference type="KEGG" id="chya:V22_24680"/>
<dbReference type="PANTHER" id="PTHR43118">
    <property type="entry name" value="RHAMNOGALACTURONAN LYASE (EUROFUNG)"/>
    <property type="match status" value="1"/>
</dbReference>
<evidence type="ECO:0000313" key="4">
    <source>
        <dbReference type="Proteomes" id="UP000319976"/>
    </source>
</evidence>
<keyword evidence="4" id="KW-1185">Reference proteome</keyword>
<dbReference type="AlphaFoldDB" id="A0A517TA18"/>
<proteinExistence type="predicted"/>
<dbReference type="InterPro" id="IPR049366">
    <property type="entry name" value="RGL11_C"/>
</dbReference>
<organism evidence="3 4">
    <name type="scientific">Calycomorphotria hydatis</name>
    <dbReference type="NCBI Taxonomy" id="2528027"/>
    <lineage>
        <taxon>Bacteria</taxon>
        <taxon>Pseudomonadati</taxon>
        <taxon>Planctomycetota</taxon>
        <taxon>Planctomycetia</taxon>
        <taxon>Planctomycetales</taxon>
        <taxon>Planctomycetaceae</taxon>
        <taxon>Calycomorphotria</taxon>
    </lineage>
</organism>
<evidence type="ECO:0000259" key="2">
    <source>
        <dbReference type="Pfam" id="PF21348"/>
    </source>
</evidence>
<dbReference type="Proteomes" id="UP000319976">
    <property type="component" value="Chromosome"/>
</dbReference>
<protein>
    <submittedName>
        <fullName evidence="3">Rhamnogalacturonan endolyase YesW</fullName>
        <ecNumber evidence="3">4.2.2.23</ecNumber>
    </submittedName>
</protein>
<dbReference type="EC" id="4.2.2.23" evidence="3"/>
<evidence type="ECO:0000313" key="3">
    <source>
        <dbReference type="EMBL" id="QDT65221.1"/>
    </source>
</evidence>
<gene>
    <name evidence="3" type="primary">yesW_2</name>
    <name evidence="3" type="ORF">V22_24680</name>
</gene>
<dbReference type="InterPro" id="IPR041624">
    <property type="entry name" value="RGI_lyase"/>
</dbReference>
<dbReference type="SUPFAM" id="SSF69318">
    <property type="entry name" value="Integrin alpha N-terminal domain"/>
    <property type="match status" value="1"/>
</dbReference>
<dbReference type="PANTHER" id="PTHR43118:SF1">
    <property type="entry name" value="RHAMNOGALACTURONAN LYASE (EUROFUNG)"/>
    <property type="match status" value="1"/>
</dbReference>
<evidence type="ECO:0000259" key="1">
    <source>
        <dbReference type="Pfam" id="PF18370"/>
    </source>
</evidence>
<dbReference type="EMBL" id="CP036316">
    <property type="protein sequence ID" value="QDT65221.1"/>
    <property type="molecule type" value="Genomic_DNA"/>
</dbReference>
<sequence>MWLKGVCVFAACLVGMAGTCFLSLHLYQMMEESEVELPVVAQLIGAEQAGSEAAGDSIKFGEAVSVATANGTSEQLANVAPTSRPMEFLDRSLVALDLKNEVFLSWRMLGTDPPDIGFHLYRNGEQINAEPLTASTNYIDKEGSVDDKYAVAALGIGGREEKSVEVAVWKRQGASAESVANRRKPAVPYLEIPLAEPPSDKHIPGDMSVGDLDGDGRYDLVFEWEGPEPWLEAIDLDGNQLWRIRCGPNVTKNKLALLVYDFDGDGMAEVACKTGPGTKDGTGKFLSLGPAATDDDSVIVERARYKSRPTHLLEDKAYITVFNGRSGKELATVQYNPLIGPRDQIKASWDDSHGYRASSIKAAVMYHKEHGPLLVFTRGIYSRIAMNAYRFDGEQLHDVWSFDTKDNPDYDGYRGMGNHSVAVGDVDNDGSDELIYGACAIDHDGTGLYTTGMGHGDSHALTDHLPDRPGLEFYQGHENRTYGISMRDAGTGEIIWEVRSQSDVGRAWAADVNPKYRGSEITSVATKNLDCYGNEIDTNYNPYMQPIYFDGDVQRDLRAGERIDDGSGDLGRILTGWYYGASTIHSTKNDVNLVADIIGDWREEMVCKRNDNKALLIFTTWIPTERKNYTLMHDPVYRMNVAVQNIGYNQPAHVGYYFADGAPKPNIRLIGGN</sequence>